<comment type="caution">
    <text evidence="2">The sequence shown here is derived from an EMBL/GenBank/DDBJ whole genome shotgun (WGS) entry which is preliminary data.</text>
</comment>
<reference evidence="2" key="1">
    <citation type="submission" date="2021-02" db="EMBL/GenBank/DDBJ databases">
        <title>First Annotated Genome of the Yellow-green Alga Tribonema minus.</title>
        <authorList>
            <person name="Mahan K.M."/>
        </authorList>
    </citation>
    <scope>NUCLEOTIDE SEQUENCE</scope>
    <source>
        <strain evidence="2">UTEX B ZZ1240</strain>
    </source>
</reference>
<proteinExistence type="predicted"/>
<name>A0A836CQG7_9STRA</name>
<dbReference type="OrthoDB" id="193947at2759"/>
<gene>
    <name evidence="2" type="ORF">JKP88DRAFT_347375</name>
</gene>
<organism evidence="2 3">
    <name type="scientific">Tribonema minus</name>
    <dbReference type="NCBI Taxonomy" id="303371"/>
    <lineage>
        <taxon>Eukaryota</taxon>
        <taxon>Sar</taxon>
        <taxon>Stramenopiles</taxon>
        <taxon>Ochrophyta</taxon>
        <taxon>PX clade</taxon>
        <taxon>Xanthophyceae</taxon>
        <taxon>Tribonematales</taxon>
        <taxon>Tribonemataceae</taxon>
        <taxon>Tribonema</taxon>
    </lineage>
</organism>
<feature type="compositionally biased region" description="Low complexity" evidence="1">
    <location>
        <begin position="194"/>
        <end position="223"/>
    </location>
</feature>
<evidence type="ECO:0000313" key="2">
    <source>
        <dbReference type="EMBL" id="KAG5191891.1"/>
    </source>
</evidence>
<accession>A0A836CQG7</accession>
<feature type="compositionally biased region" description="Low complexity" evidence="1">
    <location>
        <begin position="261"/>
        <end position="274"/>
    </location>
</feature>
<keyword evidence="3" id="KW-1185">Reference proteome</keyword>
<evidence type="ECO:0000256" key="1">
    <source>
        <dbReference type="SAM" id="MobiDB-lite"/>
    </source>
</evidence>
<dbReference type="AlphaFoldDB" id="A0A836CQG7"/>
<protein>
    <submittedName>
        <fullName evidence="2">Uncharacterized protein</fullName>
    </submittedName>
</protein>
<dbReference type="Proteomes" id="UP000664859">
    <property type="component" value="Unassembled WGS sequence"/>
</dbReference>
<sequence length="322" mass="35412">MHIEQGGADDAADEFEVQFAELQSALPSFEWADQTQPVRLRRLLSDAQMDQVHNAAQELKGSCGRSVRDADGVYKVGEDGTWRTTYLHTGHAFQRALPELYAQLIAAAYEADRRENWGLLAGRDVRARCIEYHEVEPGGALADRDHRDTGSLVTIDVMLADPGGGDFSGGHFHAPVTLRGASSTSTSNRDAHEQQQQPQQQQQQPQQHPQQQPQQQQQQQQQRQRQRDHHDIQHAQTRAIGDGTAHVHTLPRSGGSADGSTQQFTGGTEGGQVEFTKGDAVGEERQCAHRCVRPFGACGYTAAYSKLEALFKSSFGGAGYEQ</sequence>
<feature type="region of interest" description="Disordered" evidence="1">
    <location>
        <begin position="170"/>
        <end position="274"/>
    </location>
</feature>
<dbReference type="EMBL" id="JAFCMP010000013">
    <property type="protein sequence ID" value="KAG5191891.1"/>
    <property type="molecule type" value="Genomic_DNA"/>
</dbReference>
<evidence type="ECO:0000313" key="3">
    <source>
        <dbReference type="Proteomes" id="UP000664859"/>
    </source>
</evidence>